<accession>A0AAV8UD83</accession>
<comment type="caution">
    <text evidence="1">The sequence shown here is derived from an EMBL/GenBank/DDBJ whole genome shotgun (WGS) entry which is preliminary data.</text>
</comment>
<evidence type="ECO:0000313" key="2">
    <source>
        <dbReference type="Proteomes" id="UP001159364"/>
    </source>
</evidence>
<sequence length="80" mass="9396">MDGVLVPKYYSKLTIHWDSYRTVFKLLQCLKHVINLDCSLCLLSAFFSLYRHWSAECLDASFFQVVRFCCQTYSQALSSR</sequence>
<dbReference type="Proteomes" id="UP001159364">
    <property type="component" value="Linkage Group LG08"/>
</dbReference>
<keyword evidence="2" id="KW-1185">Reference proteome</keyword>
<dbReference type="EMBL" id="JAIWQS010000008">
    <property type="protein sequence ID" value="KAJ8899994.1"/>
    <property type="molecule type" value="Genomic_DNA"/>
</dbReference>
<name>A0AAV8UD83_9ROSI</name>
<protein>
    <submittedName>
        <fullName evidence="1">Uncharacterized protein</fullName>
    </submittedName>
</protein>
<dbReference type="AlphaFoldDB" id="A0AAV8UD83"/>
<reference evidence="1 2" key="1">
    <citation type="submission" date="2021-09" db="EMBL/GenBank/DDBJ databases">
        <title>Genomic insights and catalytic innovation underlie evolution of tropane alkaloids biosynthesis.</title>
        <authorList>
            <person name="Wang Y.-J."/>
            <person name="Tian T."/>
            <person name="Huang J.-P."/>
            <person name="Huang S.-X."/>
        </authorList>
    </citation>
    <scope>NUCLEOTIDE SEQUENCE [LARGE SCALE GENOMIC DNA]</scope>
    <source>
        <strain evidence="1">KIB-2018</strain>
        <tissue evidence="1">Leaf</tissue>
    </source>
</reference>
<organism evidence="1 2">
    <name type="scientific">Erythroxylum novogranatense</name>
    <dbReference type="NCBI Taxonomy" id="1862640"/>
    <lineage>
        <taxon>Eukaryota</taxon>
        <taxon>Viridiplantae</taxon>
        <taxon>Streptophyta</taxon>
        <taxon>Embryophyta</taxon>
        <taxon>Tracheophyta</taxon>
        <taxon>Spermatophyta</taxon>
        <taxon>Magnoliopsida</taxon>
        <taxon>eudicotyledons</taxon>
        <taxon>Gunneridae</taxon>
        <taxon>Pentapetalae</taxon>
        <taxon>rosids</taxon>
        <taxon>fabids</taxon>
        <taxon>Malpighiales</taxon>
        <taxon>Erythroxylaceae</taxon>
        <taxon>Erythroxylum</taxon>
    </lineage>
</organism>
<proteinExistence type="predicted"/>
<gene>
    <name evidence="1" type="ORF">K2173_024105</name>
</gene>
<evidence type="ECO:0000313" key="1">
    <source>
        <dbReference type="EMBL" id="KAJ8899994.1"/>
    </source>
</evidence>